<dbReference type="CDD" id="cd03112">
    <property type="entry name" value="CobW-like"/>
    <property type="match status" value="1"/>
</dbReference>
<evidence type="ECO:0000313" key="8">
    <source>
        <dbReference type="EMBL" id="ERP31008.1"/>
    </source>
</evidence>
<dbReference type="InterPro" id="IPR027417">
    <property type="entry name" value="P-loop_NTPase"/>
</dbReference>
<dbReference type="Pfam" id="PF02492">
    <property type="entry name" value="cobW"/>
    <property type="match status" value="1"/>
</dbReference>
<dbReference type="EMBL" id="ASJR01000023">
    <property type="protein sequence ID" value="ERP31008.1"/>
    <property type="molecule type" value="Genomic_DNA"/>
</dbReference>
<dbReference type="Pfam" id="PF07683">
    <property type="entry name" value="CobW_C"/>
    <property type="match status" value="1"/>
</dbReference>
<proteinExistence type="inferred from homology"/>
<evidence type="ECO:0000256" key="2">
    <source>
        <dbReference type="ARBA" id="ARBA00022801"/>
    </source>
</evidence>
<evidence type="ECO:0000259" key="7">
    <source>
        <dbReference type="SMART" id="SM00833"/>
    </source>
</evidence>
<comment type="caution">
    <text evidence="8">The sequence shown here is derived from an EMBL/GenBank/DDBJ whole genome shotgun (WGS) entry which is preliminary data.</text>
</comment>
<dbReference type="AlphaFoldDB" id="U7D4Z2"/>
<dbReference type="PANTHER" id="PTHR43603:SF1">
    <property type="entry name" value="ZINC-REGULATED GTPASE METALLOPROTEIN ACTIVATOR 1"/>
    <property type="match status" value="1"/>
</dbReference>
<name>U7D4Z2_9BACT</name>
<dbReference type="Gene3D" id="3.30.1220.10">
    <property type="entry name" value="CobW-like, C-terminal domain"/>
    <property type="match status" value="1"/>
</dbReference>
<evidence type="ECO:0000256" key="6">
    <source>
        <dbReference type="ARBA" id="ARBA00049117"/>
    </source>
</evidence>
<dbReference type="PATRIC" id="fig|1313304.3.peg.2040"/>
<evidence type="ECO:0000256" key="3">
    <source>
        <dbReference type="ARBA" id="ARBA00023186"/>
    </source>
</evidence>
<protein>
    <submittedName>
        <fullName evidence="8">Cobalamin synthesis protein P47K</fullName>
    </submittedName>
</protein>
<dbReference type="InterPro" id="IPR051927">
    <property type="entry name" value="Zn_Chap_cDPG_Synth"/>
</dbReference>
<dbReference type="PANTHER" id="PTHR43603">
    <property type="entry name" value="COBW DOMAIN-CONTAINING PROTEIN DDB_G0274527"/>
    <property type="match status" value="1"/>
</dbReference>
<keyword evidence="3" id="KW-0143">Chaperone</keyword>
<dbReference type="RefSeq" id="WP_034637804.1">
    <property type="nucleotide sequence ID" value="NZ_ASJR01000023.1"/>
</dbReference>
<accession>U7D4Z2</accession>
<dbReference type="GO" id="GO:0016787">
    <property type="term" value="F:hydrolase activity"/>
    <property type="evidence" value="ECO:0007669"/>
    <property type="project" value="UniProtKB-KW"/>
</dbReference>
<comment type="function">
    <text evidence="5">Zinc chaperone that directly transfers zinc cofactor to target proteins, thereby activating them. Zinc is transferred from the CXCC motif in the GTPase domain to the zinc binding site in target proteins in a process requiring GTP hydrolysis.</text>
</comment>
<comment type="similarity">
    <text evidence="4">Belongs to the SIMIBI class G3E GTPase family. ZNG1 subfamily.</text>
</comment>
<dbReference type="SMART" id="SM00833">
    <property type="entry name" value="CobW_C"/>
    <property type="match status" value="1"/>
</dbReference>
<keyword evidence="2" id="KW-0378">Hydrolase</keyword>
<dbReference type="Proteomes" id="UP000017148">
    <property type="component" value="Unassembled WGS sequence"/>
</dbReference>
<dbReference type="SUPFAM" id="SSF90002">
    <property type="entry name" value="Hypothetical protein YjiA, C-terminal domain"/>
    <property type="match status" value="1"/>
</dbReference>
<dbReference type="eggNOG" id="COG0523">
    <property type="taxonomic scope" value="Bacteria"/>
</dbReference>
<dbReference type="OrthoDB" id="9808822at2"/>
<dbReference type="GO" id="GO:0000166">
    <property type="term" value="F:nucleotide binding"/>
    <property type="evidence" value="ECO:0007669"/>
    <property type="project" value="UniProtKB-KW"/>
</dbReference>
<dbReference type="InterPro" id="IPR011629">
    <property type="entry name" value="CobW-like_C"/>
</dbReference>
<comment type="catalytic activity">
    <reaction evidence="6">
        <text>GTP + H2O = GDP + phosphate + H(+)</text>
        <dbReference type="Rhea" id="RHEA:19669"/>
        <dbReference type="ChEBI" id="CHEBI:15377"/>
        <dbReference type="ChEBI" id="CHEBI:15378"/>
        <dbReference type="ChEBI" id="CHEBI:37565"/>
        <dbReference type="ChEBI" id="CHEBI:43474"/>
        <dbReference type="ChEBI" id="CHEBI:58189"/>
    </reaction>
    <physiologicalReaction direction="left-to-right" evidence="6">
        <dbReference type="Rhea" id="RHEA:19670"/>
    </physiologicalReaction>
</comment>
<gene>
    <name evidence="8" type="ORF">CALK_2145</name>
</gene>
<keyword evidence="1" id="KW-0547">Nucleotide-binding</keyword>
<dbReference type="SUPFAM" id="SSF52540">
    <property type="entry name" value="P-loop containing nucleoside triphosphate hydrolases"/>
    <property type="match status" value="1"/>
</dbReference>
<sequence length="384" mass="43136">MKPRWYTWDGPAPLHKEKTPISCISGFLGAGKTTLLNRWLGENTHTKSAVIVNDVGAINIDAALIRHTSNSAPAFLKNVVELTSGCICCSLESELSAALFTLIHEYRPDHILIEASGVAEPRNIVASLHARNTRGRSIMELVEIHRMISIFSPRDLIDYWHASQRKRTIPLLHSDPRRPVIELLTAQIEYAHVAVLTKTESTPRSICDAAEKRIRMLAPHIDICHAQQGKTEGDIIFHHGKDTSLDTSWAPVQNNHPRHPVHHHSHTYGFQTLHYHSDRPMDIKQLSAYLRKGIPGLLRAKGMYWDVKDNIRVGILSLAGNILRMDFCGRWGGRKTHALHPPASPKENTGLWGERCQNMVFIGIDMDCTAIQERLDTFLTDPGT</sequence>
<evidence type="ECO:0000256" key="1">
    <source>
        <dbReference type="ARBA" id="ARBA00022741"/>
    </source>
</evidence>
<organism evidence="8 9">
    <name type="scientific">Chitinivibrio alkaliphilus ACht1</name>
    <dbReference type="NCBI Taxonomy" id="1313304"/>
    <lineage>
        <taxon>Bacteria</taxon>
        <taxon>Pseudomonadati</taxon>
        <taxon>Fibrobacterota</taxon>
        <taxon>Chitinivibrionia</taxon>
        <taxon>Chitinivibrionales</taxon>
        <taxon>Chitinivibrionaceae</taxon>
        <taxon>Chitinivibrio</taxon>
    </lineage>
</organism>
<evidence type="ECO:0000256" key="4">
    <source>
        <dbReference type="ARBA" id="ARBA00034320"/>
    </source>
</evidence>
<reference evidence="8 9" key="1">
    <citation type="journal article" date="2013" name="Environ. Microbiol.">
        <title>Genome analysis of Chitinivibrio alkaliphilus gen. nov., sp. nov., a novel extremely haloalkaliphilic anaerobic chitinolytic bacterium from the candidate phylum Termite Group 3.</title>
        <authorList>
            <person name="Sorokin D.Y."/>
            <person name="Gumerov V.M."/>
            <person name="Rakitin A.L."/>
            <person name="Beletsky A.V."/>
            <person name="Damste J.S."/>
            <person name="Muyzer G."/>
            <person name="Mardanov A.V."/>
            <person name="Ravin N.V."/>
        </authorList>
    </citation>
    <scope>NUCLEOTIDE SEQUENCE [LARGE SCALE GENOMIC DNA]</scope>
    <source>
        <strain evidence="8 9">ACht1</strain>
    </source>
</reference>
<dbReference type="Gene3D" id="3.40.50.300">
    <property type="entry name" value="P-loop containing nucleotide triphosphate hydrolases"/>
    <property type="match status" value="1"/>
</dbReference>
<feature type="domain" description="CobW C-terminal" evidence="7">
    <location>
        <begin position="270"/>
        <end position="379"/>
    </location>
</feature>
<keyword evidence="9" id="KW-1185">Reference proteome</keyword>
<dbReference type="InterPro" id="IPR036627">
    <property type="entry name" value="CobW-likC_sf"/>
</dbReference>
<evidence type="ECO:0000256" key="5">
    <source>
        <dbReference type="ARBA" id="ARBA00045658"/>
    </source>
</evidence>
<dbReference type="STRING" id="1313304.CALK_2145"/>
<evidence type="ECO:0000313" key="9">
    <source>
        <dbReference type="Proteomes" id="UP000017148"/>
    </source>
</evidence>
<dbReference type="InterPro" id="IPR003495">
    <property type="entry name" value="CobW/HypB/UreG_nucleotide-bd"/>
</dbReference>